<dbReference type="EMBL" id="FN430085">
    <property type="protein sequence ID" value="CAZ81612.1"/>
    <property type="molecule type" value="Genomic_DNA"/>
</dbReference>
<dbReference type="InParanoid" id="D5GAR9"/>
<dbReference type="RefSeq" id="XP_002837421.1">
    <property type="nucleotide sequence ID" value="XM_002837375.1"/>
</dbReference>
<accession>D5GAR9</accession>
<dbReference type="Proteomes" id="UP000006911">
    <property type="component" value="Unassembled WGS sequence"/>
</dbReference>
<dbReference type="KEGG" id="tml:GSTUM_00003756001"/>
<evidence type="ECO:0000313" key="1">
    <source>
        <dbReference type="EMBL" id="CAZ81612.1"/>
    </source>
</evidence>
<proteinExistence type="predicted"/>
<protein>
    <submittedName>
        <fullName evidence="1">(Perigord truffle) hypothetical protein</fullName>
    </submittedName>
</protein>
<organism evidence="1 2">
    <name type="scientific">Tuber melanosporum (strain Mel28)</name>
    <name type="common">Perigord black truffle</name>
    <dbReference type="NCBI Taxonomy" id="656061"/>
    <lineage>
        <taxon>Eukaryota</taxon>
        <taxon>Fungi</taxon>
        <taxon>Dikarya</taxon>
        <taxon>Ascomycota</taxon>
        <taxon>Pezizomycotina</taxon>
        <taxon>Pezizomycetes</taxon>
        <taxon>Pezizales</taxon>
        <taxon>Tuberaceae</taxon>
        <taxon>Tuber</taxon>
    </lineage>
</organism>
<dbReference type="AlphaFoldDB" id="D5GAR9"/>
<sequence length="94" mass="10504">MNPDNLAMEDPQILLLPNTILRNAPVSSGVSRYRTSHLTSQFARGSLSYRKTNISLSYSSTVQGFLMSSFSPRHRKLIIKLPNINQIAPRTSSI</sequence>
<name>D5GAR9_TUBMM</name>
<dbReference type="HOGENOM" id="CLU_2387761_0_0_1"/>
<dbReference type="GeneID" id="9187778"/>
<evidence type="ECO:0000313" key="2">
    <source>
        <dbReference type="Proteomes" id="UP000006911"/>
    </source>
</evidence>
<keyword evidence="2" id="KW-1185">Reference proteome</keyword>
<reference evidence="1 2" key="1">
    <citation type="journal article" date="2010" name="Nature">
        <title>Perigord black truffle genome uncovers evolutionary origins and mechanisms of symbiosis.</title>
        <authorList>
            <person name="Martin F."/>
            <person name="Kohler A."/>
            <person name="Murat C."/>
            <person name="Balestrini R."/>
            <person name="Coutinho P.M."/>
            <person name="Jaillon O."/>
            <person name="Montanini B."/>
            <person name="Morin E."/>
            <person name="Noel B."/>
            <person name="Percudani R."/>
            <person name="Porcel B."/>
            <person name="Rubini A."/>
            <person name="Amicucci A."/>
            <person name="Amselem J."/>
            <person name="Anthouard V."/>
            <person name="Arcioni S."/>
            <person name="Artiguenave F."/>
            <person name="Aury J.M."/>
            <person name="Ballario P."/>
            <person name="Bolchi A."/>
            <person name="Brenna A."/>
            <person name="Brun A."/>
            <person name="Buee M."/>
            <person name="Cantarel B."/>
            <person name="Chevalier G."/>
            <person name="Couloux A."/>
            <person name="Da Silva C."/>
            <person name="Denoeud F."/>
            <person name="Duplessis S."/>
            <person name="Ghignone S."/>
            <person name="Hilselberger B."/>
            <person name="Iotti M."/>
            <person name="Marcais B."/>
            <person name="Mello A."/>
            <person name="Miranda M."/>
            <person name="Pacioni G."/>
            <person name="Quesneville H."/>
            <person name="Riccioni C."/>
            <person name="Ruotolo R."/>
            <person name="Splivallo R."/>
            <person name="Stocchi V."/>
            <person name="Tisserant E."/>
            <person name="Viscomi A.R."/>
            <person name="Zambonelli A."/>
            <person name="Zampieri E."/>
            <person name="Henrissat B."/>
            <person name="Lebrun M.H."/>
            <person name="Paolocci F."/>
            <person name="Bonfante P."/>
            <person name="Ottonello S."/>
            <person name="Wincker P."/>
        </authorList>
    </citation>
    <scope>NUCLEOTIDE SEQUENCE [LARGE SCALE GENOMIC DNA]</scope>
    <source>
        <strain evidence="1 2">Mel28</strain>
    </source>
</reference>
<gene>
    <name evidence="1" type="ORF">GSTUM_00003756001</name>
</gene>